<name>F1KR53_ASCSU</name>
<dbReference type="PANTHER" id="PTHR46621">
    <property type="entry name" value="SNRNA-ACTIVATING PROTEIN COMPLEX SUBUNIT 4"/>
    <property type="match status" value="1"/>
</dbReference>
<dbReference type="GO" id="GO:0042796">
    <property type="term" value="P:snRNA transcription by RNA polymerase III"/>
    <property type="evidence" value="ECO:0007669"/>
    <property type="project" value="TreeGrafter"/>
</dbReference>
<feature type="domain" description="Myb-like" evidence="7">
    <location>
        <begin position="289"/>
        <end position="340"/>
    </location>
</feature>
<evidence type="ECO:0000256" key="1">
    <source>
        <dbReference type="ARBA" id="ARBA00004123"/>
    </source>
</evidence>
<feature type="compositionally biased region" description="Basic residues" evidence="6">
    <location>
        <begin position="1164"/>
        <end position="1175"/>
    </location>
</feature>
<organism evidence="9">
    <name type="scientific">Ascaris suum</name>
    <name type="common">Pig roundworm</name>
    <name type="synonym">Ascaris lumbricoides</name>
    <dbReference type="NCBI Taxonomy" id="6253"/>
    <lineage>
        <taxon>Eukaryota</taxon>
        <taxon>Metazoa</taxon>
        <taxon>Ecdysozoa</taxon>
        <taxon>Nematoda</taxon>
        <taxon>Chromadorea</taxon>
        <taxon>Rhabditida</taxon>
        <taxon>Spirurina</taxon>
        <taxon>Ascaridomorpha</taxon>
        <taxon>Ascaridoidea</taxon>
        <taxon>Ascarididae</taxon>
        <taxon>Ascaris</taxon>
    </lineage>
</organism>
<dbReference type="GO" id="GO:0042795">
    <property type="term" value="P:snRNA transcription by RNA polymerase II"/>
    <property type="evidence" value="ECO:0007669"/>
    <property type="project" value="TreeGrafter"/>
</dbReference>
<comment type="subcellular location">
    <subcellularLocation>
        <location evidence="1">Nucleus</location>
    </subcellularLocation>
</comment>
<keyword evidence="5" id="KW-0539">Nucleus</keyword>
<dbReference type="PANTHER" id="PTHR46621:SF1">
    <property type="entry name" value="SNRNA-ACTIVATING PROTEIN COMPLEX SUBUNIT 4"/>
    <property type="match status" value="1"/>
</dbReference>
<feature type="region of interest" description="Disordered" evidence="6">
    <location>
        <begin position="1151"/>
        <end position="1245"/>
    </location>
</feature>
<dbReference type="Gene3D" id="1.10.10.60">
    <property type="entry name" value="Homeodomain-like"/>
    <property type="match status" value="4"/>
</dbReference>
<feature type="domain" description="HTH myb-type" evidence="8">
    <location>
        <begin position="454"/>
        <end position="503"/>
    </location>
</feature>
<proteinExistence type="evidence at transcript level"/>
<evidence type="ECO:0000256" key="6">
    <source>
        <dbReference type="SAM" id="MobiDB-lite"/>
    </source>
</evidence>
<feature type="domain" description="Myb-like" evidence="7">
    <location>
        <begin position="349"/>
        <end position="395"/>
    </location>
</feature>
<dbReference type="GO" id="GO:0001006">
    <property type="term" value="F:RNA polymerase III type 3 promoter sequence-specific DNA binding"/>
    <property type="evidence" value="ECO:0007669"/>
    <property type="project" value="TreeGrafter"/>
</dbReference>
<evidence type="ECO:0000256" key="3">
    <source>
        <dbReference type="ARBA" id="ARBA00023125"/>
    </source>
</evidence>
<dbReference type="EMBL" id="JI164514">
    <property type="protein sequence ID" value="ADY40357.1"/>
    <property type="molecule type" value="mRNA"/>
</dbReference>
<evidence type="ECO:0000256" key="2">
    <source>
        <dbReference type="ARBA" id="ARBA00023015"/>
    </source>
</evidence>
<dbReference type="PROSITE" id="PS51294">
    <property type="entry name" value="HTH_MYB"/>
    <property type="match status" value="2"/>
</dbReference>
<feature type="domain" description="HTH myb-type" evidence="8">
    <location>
        <begin position="398"/>
        <end position="451"/>
    </location>
</feature>
<dbReference type="InterPro" id="IPR017930">
    <property type="entry name" value="Myb_dom"/>
</dbReference>
<feature type="region of interest" description="Disordered" evidence="6">
    <location>
        <begin position="1489"/>
        <end position="1524"/>
    </location>
</feature>
<dbReference type="InterPro" id="IPR001005">
    <property type="entry name" value="SANT/Myb"/>
</dbReference>
<keyword evidence="2" id="KW-0805">Transcription regulation</keyword>
<feature type="region of interest" description="Disordered" evidence="6">
    <location>
        <begin position="1002"/>
        <end position="1099"/>
    </location>
</feature>
<feature type="domain" description="Myb-like" evidence="7">
    <location>
        <begin position="398"/>
        <end position="447"/>
    </location>
</feature>
<dbReference type="GO" id="GO:0005634">
    <property type="term" value="C:nucleus"/>
    <property type="evidence" value="ECO:0007669"/>
    <property type="project" value="UniProtKB-SubCell"/>
</dbReference>
<evidence type="ECO:0000259" key="8">
    <source>
        <dbReference type="PROSITE" id="PS51294"/>
    </source>
</evidence>
<dbReference type="SMART" id="SM00717">
    <property type="entry name" value="SANT"/>
    <property type="match status" value="5"/>
</dbReference>
<dbReference type="InterPro" id="IPR051575">
    <property type="entry name" value="Myb-like_DNA-bd"/>
</dbReference>
<protein>
    <submittedName>
        <fullName evidence="9">snRNA-activating protein complex subunit 4</fullName>
    </submittedName>
</protein>
<sequence>MNENPTHGMHDAAVVNTVVAEDKESSFMELPPLVEDNDGIGVFIDTGRLEGSAAHGNVQGTSGIYVCRTDHVEDCDQSAVLAKLLDAQNVYMTILEQFILRIEQAIKTNRQNQKAVTVELKRALEQDSFMDKKKVPLQLFLPPYFRDKYDMVPSLNAEAKRRLVDGVYDSLIKEEKKWSVVEINNLRTAVLKAVIEKRVESLFERRQRIVEKIRKSGREINEDQMNEWRAKIEEINRTIQYHLSLPGEELLASDDVDYSELDWLKISNIDFLGIRSAKQLRLKWMYEESPQWSRAPWTMNELKRLYSLSKQSCLDWNLVADNMNTRRTAYQCLQKYRTAIAPLLHPNCWTKQEDGRLMMLVKAFQTNAHVPWGVVSMLMDGRSQNECRARYEQFSLLDKNRGKWSVAEDVALLCAVARYGTSDWTKVASMLTSRSRAQCRERWVNIFNGRITDRPWSIADDEKLLYGIKMFGKGKWSMISSLVPGRSANDCKTRFRCLVNRKMKIDTEGLSASSLRFDTVASRRKRRQKVSELFAKLVRAGDVDPADVERVLRYLDVRVDRQKELLSRVDPERRAAIEQAIDEINQRATSTDTSNKSIRELLTRDLQITADMLDDTTFAIVQRHYGEGSFAALPERKMLLSNEERVRFNSHLGMLHRDEDKKRFIMESLFELVERADERRFGDKEILRKSDFSEKAYRYFNQVLIDVLLDHLESGTKMPPLPPCIATIDLSSLIQNMLPSLRCQALLLFRPIWLDSNVPDVELSREVTYDPEYQLLAMKMRAMLYLPMLMDRAIESEASWRTREMQRAATKWEKKKEPGFSKLSKAAPQVQNTLVHLFDISSQPQLTVRDVLLKRKNLEAPILMPQNGEMLSLKRMEKVGGYIKSTIEVTQVPTVTPQDNAAIVAAPEQSVAMFLASTLAAKKKAAESQSQYQQNNTVMEAIESVCARVRNMPNEQFSNITKLSADRDEESLGCSRTMSEAVTMARDIEPCLATSMCNSEQIEEQQEGKKPRKRRVAQKDGGGVPKKLKLSEESTANTEDEKKESGNHRVKRSAARGIGSGGRTRKLPQRKAQLLDKEQGHSGVCGECEEEMPSRPSKRIRAVRKVRRIADVKVQEVPDDAETNAYELGDVSGANGALEFSESVTMAQANNLCEESKGSQPSKQSKRTRTVRKAQRSAGVKLQQVPDESGTDGRKVDDVSGALSELSKSVTEAQGDMLFEESEGCTSSTQSKPAKVRRRSKVGVTKTDSISRNDVVSRLSEGLTQVEGGSSSLRELRSPKPARRTKCVEADRKLRRKFDVKVLGDSEVTAAEAHALNDLVKVGTISQLSENRTGIQRDSKLCEVYEEATSSGRSGPVRPHRKARCRAEVKVQKVCEKTEAEVQEIDGTFGGNLLSQLSTDLTGPQGENKLLEAPESLTRRSKRVKTVHEPRRACDAEVREISEIVETAAQGRDDVSEVDMTSQLSGDLMEVDEESIVEKQMYTKDGNASVYEASSADSDRCHVPENETHESKSVKRTRRARKGN</sequence>
<evidence type="ECO:0000313" key="9">
    <source>
        <dbReference type="EMBL" id="ADY40357.1"/>
    </source>
</evidence>
<dbReference type="PROSITE" id="PS50090">
    <property type="entry name" value="MYB_LIKE"/>
    <property type="match status" value="4"/>
</dbReference>
<feature type="domain" description="Myb-like" evidence="7">
    <location>
        <begin position="448"/>
        <end position="499"/>
    </location>
</feature>
<evidence type="ECO:0000256" key="5">
    <source>
        <dbReference type="ARBA" id="ARBA00023242"/>
    </source>
</evidence>
<dbReference type="SUPFAM" id="SSF46689">
    <property type="entry name" value="Homeodomain-like"/>
    <property type="match status" value="3"/>
</dbReference>
<feature type="compositionally biased region" description="Basic and acidic residues" evidence="6">
    <location>
        <begin position="1497"/>
        <end position="1513"/>
    </location>
</feature>
<dbReference type="GO" id="GO:0000978">
    <property type="term" value="F:RNA polymerase II cis-regulatory region sequence-specific DNA binding"/>
    <property type="evidence" value="ECO:0007669"/>
    <property type="project" value="TreeGrafter"/>
</dbReference>
<feature type="compositionally biased region" description="Basic residues" evidence="6">
    <location>
        <begin position="1514"/>
        <end position="1524"/>
    </location>
</feature>
<keyword evidence="3" id="KW-0238">DNA-binding</keyword>
<dbReference type="Pfam" id="PF00249">
    <property type="entry name" value="Myb_DNA-binding"/>
    <property type="match status" value="3"/>
</dbReference>
<dbReference type="CDD" id="cd00167">
    <property type="entry name" value="SANT"/>
    <property type="match status" value="3"/>
</dbReference>
<reference evidence="9" key="1">
    <citation type="journal article" date="2011" name="Genome Res.">
        <title>Deep small RNA sequencing from the nematode Ascaris reveals conservation, functional diversification, and novel developmental profiles.</title>
        <authorList>
            <person name="Wang J."/>
            <person name="Czech B."/>
            <person name="Crunk A."/>
            <person name="Wallace A."/>
            <person name="Mitreva M."/>
            <person name="Hannon G.J."/>
            <person name="Davis R.E."/>
        </authorList>
    </citation>
    <scope>NUCLEOTIDE SEQUENCE</scope>
</reference>
<feature type="compositionally biased region" description="Polar residues" evidence="6">
    <location>
        <begin position="1151"/>
        <end position="1163"/>
    </location>
</feature>
<keyword evidence="4" id="KW-0804">Transcription</keyword>
<evidence type="ECO:0000259" key="7">
    <source>
        <dbReference type="PROSITE" id="PS50090"/>
    </source>
</evidence>
<dbReference type="GO" id="GO:0019185">
    <property type="term" value="C:snRNA-activating protein complex"/>
    <property type="evidence" value="ECO:0007669"/>
    <property type="project" value="TreeGrafter"/>
</dbReference>
<accession>F1KR53</accession>
<evidence type="ECO:0000256" key="4">
    <source>
        <dbReference type="ARBA" id="ARBA00023163"/>
    </source>
</evidence>
<dbReference type="InterPro" id="IPR009057">
    <property type="entry name" value="Homeodomain-like_sf"/>
</dbReference>